<accession>A0ABP8H7C6</accession>
<organism evidence="9 10">
    <name type="scientific">Variovorax defluvii</name>
    <dbReference type="NCBI Taxonomy" id="913761"/>
    <lineage>
        <taxon>Bacteria</taxon>
        <taxon>Pseudomonadati</taxon>
        <taxon>Pseudomonadota</taxon>
        <taxon>Betaproteobacteria</taxon>
        <taxon>Burkholderiales</taxon>
        <taxon>Comamonadaceae</taxon>
        <taxon>Variovorax</taxon>
    </lineage>
</organism>
<reference evidence="10" key="1">
    <citation type="journal article" date="2019" name="Int. J. Syst. Evol. Microbiol.">
        <title>The Global Catalogue of Microorganisms (GCM) 10K type strain sequencing project: providing services to taxonomists for standard genome sequencing and annotation.</title>
        <authorList>
            <consortium name="The Broad Institute Genomics Platform"/>
            <consortium name="The Broad Institute Genome Sequencing Center for Infectious Disease"/>
            <person name="Wu L."/>
            <person name="Ma J."/>
        </authorList>
    </citation>
    <scope>NUCLEOTIDE SEQUENCE [LARGE SCALE GENOMIC DNA]</scope>
    <source>
        <strain evidence="10">JCM 17804</strain>
    </source>
</reference>
<dbReference type="SUPFAM" id="SSF55785">
    <property type="entry name" value="PYP-like sensor domain (PAS domain)"/>
    <property type="match status" value="1"/>
</dbReference>
<feature type="domain" description="Histidine kinase" evidence="6">
    <location>
        <begin position="296"/>
        <end position="515"/>
    </location>
</feature>
<dbReference type="InterPro" id="IPR013656">
    <property type="entry name" value="PAS_4"/>
</dbReference>
<dbReference type="Proteomes" id="UP001500975">
    <property type="component" value="Unassembled WGS sequence"/>
</dbReference>
<feature type="modified residue" description="4-aspartylphosphate" evidence="4">
    <location>
        <position position="595"/>
    </location>
</feature>
<dbReference type="SMART" id="SM00448">
    <property type="entry name" value="REC"/>
    <property type="match status" value="2"/>
</dbReference>
<dbReference type="PROSITE" id="PS50112">
    <property type="entry name" value="PAS"/>
    <property type="match status" value="1"/>
</dbReference>
<dbReference type="RefSeq" id="WP_345536475.1">
    <property type="nucleotide sequence ID" value="NZ_BAABGJ010000009.1"/>
</dbReference>
<dbReference type="SMART" id="SM00387">
    <property type="entry name" value="HATPase_c"/>
    <property type="match status" value="1"/>
</dbReference>
<dbReference type="InterPro" id="IPR011006">
    <property type="entry name" value="CheY-like_superfamily"/>
</dbReference>
<dbReference type="Gene3D" id="1.10.287.130">
    <property type="match status" value="1"/>
</dbReference>
<evidence type="ECO:0000259" key="6">
    <source>
        <dbReference type="PROSITE" id="PS50109"/>
    </source>
</evidence>
<evidence type="ECO:0000256" key="1">
    <source>
        <dbReference type="ARBA" id="ARBA00000085"/>
    </source>
</evidence>
<dbReference type="Pfam" id="PF08448">
    <property type="entry name" value="PAS_4"/>
    <property type="match status" value="1"/>
</dbReference>
<feature type="region of interest" description="Disordered" evidence="5">
    <location>
        <begin position="518"/>
        <end position="537"/>
    </location>
</feature>
<comment type="caution">
    <text evidence="9">The sequence shown here is derived from an EMBL/GenBank/DDBJ whole genome shotgun (WGS) entry which is preliminary data.</text>
</comment>
<evidence type="ECO:0000313" key="9">
    <source>
        <dbReference type="EMBL" id="GAA4335115.1"/>
    </source>
</evidence>
<dbReference type="PROSITE" id="PS50110">
    <property type="entry name" value="RESPONSE_REGULATORY"/>
    <property type="match status" value="2"/>
</dbReference>
<dbReference type="CDD" id="cd00082">
    <property type="entry name" value="HisKA"/>
    <property type="match status" value="1"/>
</dbReference>
<dbReference type="CDD" id="cd00130">
    <property type="entry name" value="PAS"/>
    <property type="match status" value="1"/>
</dbReference>
<evidence type="ECO:0000256" key="2">
    <source>
        <dbReference type="ARBA" id="ARBA00012438"/>
    </source>
</evidence>
<dbReference type="InterPro" id="IPR036097">
    <property type="entry name" value="HisK_dim/P_sf"/>
</dbReference>
<dbReference type="InterPro" id="IPR003661">
    <property type="entry name" value="HisK_dim/P_dom"/>
</dbReference>
<feature type="domain" description="Response regulatory" evidence="7">
    <location>
        <begin position="17"/>
        <end position="133"/>
    </location>
</feature>
<dbReference type="SMART" id="SM00091">
    <property type="entry name" value="PAS"/>
    <property type="match status" value="1"/>
</dbReference>
<dbReference type="SUPFAM" id="SSF55874">
    <property type="entry name" value="ATPase domain of HSP90 chaperone/DNA topoisomerase II/histidine kinase"/>
    <property type="match status" value="1"/>
</dbReference>
<dbReference type="PRINTS" id="PR00344">
    <property type="entry name" value="BCTRLSENSOR"/>
</dbReference>
<evidence type="ECO:0000256" key="3">
    <source>
        <dbReference type="ARBA" id="ARBA00022553"/>
    </source>
</evidence>
<dbReference type="SUPFAM" id="SSF52172">
    <property type="entry name" value="CheY-like"/>
    <property type="match status" value="2"/>
</dbReference>
<feature type="modified residue" description="4-aspartylphosphate" evidence="4">
    <location>
        <position position="65"/>
    </location>
</feature>
<dbReference type="PANTHER" id="PTHR43547">
    <property type="entry name" value="TWO-COMPONENT HISTIDINE KINASE"/>
    <property type="match status" value="1"/>
</dbReference>
<evidence type="ECO:0000313" key="10">
    <source>
        <dbReference type="Proteomes" id="UP001500975"/>
    </source>
</evidence>
<dbReference type="Pfam" id="PF00512">
    <property type="entry name" value="HisKA"/>
    <property type="match status" value="1"/>
</dbReference>
<dbReference type="InterPro" id="IPR036890">
    <property type="entry name" value="HATPase_C_sf"/>
</dbReference>
<dbReference type="EMBL" id="BAABGJ010000009">
    <property type="protein sequence ID" value="GAA4335115.1"/>
    <property type="molecule type" value="Genomic_DNA"/>
</dbReference>
<dbReference type="Gene3D" id="3.30.565.10">
    <property type="entry name" value="Histidine kinase-like ATPase, C-terminal domain"/>
    <property type="match status" value="1"/>
</dbReference>
<dbReference type="InterPro" id="IPR004358">
    <property type="entry name" value="Sig_transdc_His_kin-like_C"/>
</dbReference>
<feature type="domain" description="Response regulatory" evidence="7">
    <location>
        <begin position="546"/>
        <end position="665"/>
    </location>
</feature>
<dbReference type="PROSITE" id="PS50109">
    <property type="entry name" value="HIS_KIN"/>
    <property type="match status" value="1"/>
</dbReference>
<name>A0ABP8H7C6_9BURK</name>
<dbReference type="Pfam" id="PF00072">
    <property type="entry name" value="Response_reg"/>
    <property type="match status" value="2"/>
</dbReference>
<dbReference type="InterPro" id="IPR005467">
    <property type="entry name" value="His_kinase_dom"/>
</dbReference>
<comment type="catalytic activity">
    <reaction evidence="1">
        <text>ATP + protein L-histidine = ADP + protein N-phospho-L-histidine.</text>
        <dbReference type="EC" id="2.7.13.3"/>
    </reaction>
</comment>
<proteinExistence type="predicted"/>
<dbReference type="Pfam" id="PF02518">
    <property type="entry name" value="HATPase_c"/>
    <property type="match status" value="1"/>
</dbReference>
<sequence length="670" mass="72093">MASPDIIGSTIDRAAHRILVVDDHPATRYSTARTLRAAGFATQEASTGREALERAAEGLSAVVLDVHLPDVDGFEVCRTLRANPRTEHLPVIHLSATFVQDHDKVAGLDSGADAYLVHPAEPAVLVATLQALIRARSAEDRLRESESRFRAIYNQVPSGMALVTAEGRFEDVNPALAAWLGRSRDELVGHPLVEFAAPDCREEVRRFMAQAGCRAAESADAVWRTEFSLVHASGAAVPLAWSLSPLEEPGLLVAVAIDISSRLALEQAREEVLEREQAARAMAERHSRTKDDFVAVLSHELRTPLNAISGWVHILQKYGSRPELMVKALDAIARSVTAQSRIISDILDVSRVNAGKLRLHPEWVNPVDLAHDSIEGLQADIASRSLQVQVCEEGAVRDPAWLDPTRFQQVVWNLVSNAIKFSAPGGTVHVTLARSGPTLTLRVQDHGKGIAADFLPHLFDRFTQSDAPDNRRHGGLGLGLSIVKRLAELHGGSAEAFSEGEGRGATLVVHFDVARDGARGAGASDGPGDTQGTAAHEAPRPLTGMEVLVVEDSADAAEMLEVVLHEAGACVRVVSDFDAAVAALEECWPQRVVSDIGLPGRDGYELVREIRRMEAAQARPATRCVALTAFSRPQDAERALEAGFDAHLSKPLDAHVLLSTLRGGDAETGP</sequence>
<dbReference type="NCBIfam" id="TIGR00229">
    <property type="entry name" value="sensory_box"/>
    <property type="match status" value="1"/>
</dbReference>
<evidence type="ECO:0000256" key="5">
    <source>
        <dbReference type="SAM" id="MobiDB-lite"/>
    </source>
</evidence>
<evidence type="ECO:0000256" key="4">
    <source>
        <dbReference type="PROSITE-ProRule" id="PRU00169"/>
    </source>
</evidence>
<keyword evidence="3 4" id="KW-0597">Phosphoprotein</keyword>
<feature type="domain" description="PAS" evidence="8">
    <location>
        <begin position="145"/>
        <end position="211"/>
    </location>
</feature>
<dbReference type="InterPro" id="IPR003594">
    <property type="entry name" value="HATPase_dom"/>
</dbReference>
<dbReference type="SUPFAM" id="SSF47384">
    <property type="entry name" value="Homodimeric domain of signal transducing histidine kinase"/>
    <property type="match status" value="1"/>
</dbReference>
<evidence type="ECO:0000259" key="7">
    <source>
        <dbReference type="PROSITE" id="PS50110"/>
    </source>
</evidence>
<keyword evidence="10" id="KW-1185">Reference proteome</keyword>
<dbReference type="InterPro" id="IPR001789">
    <property type="entry name" value="Sig_transdc_resp-reg_receiver"/>
</dbReference>
<evidence type="ECO:0000259" key="8">
    <source>
        <dbReference type="PROSITE" id="PS50112"/>
    </source>
</evidence>
<gene>
    <name evidence="9" type="ORF">GCM10023165_11420</name>
</gene>
<dbReference type="CDD" id="cd00075">
    <property type="entry name" value="HATPase"/>
    <property type="match status" value="1"/>
</dbReference>
<dbReference type="Gene3D" id="3.30.450.20">
    <property type="entry name" value="PAS domain"/>
    <property type="match status" value="1"/>
</dbReference>
<dbReference type="InterPro" id="IPR035965">
    <property type="entry name" value="PAS-like_dom_sf"/>
</dbReference>
<dbReference type="EC" id="2.7.13.3" evidence="2"/>
<dbReference type="PANTHER" id="PTHR43547:SF2">
    <property type="entry name" value="HYBRID SIGNAL TRANSDUCTION HISTIDINE KINASE C"/>
    <property type="match status" value="1"/>
</dbReference>
<dbReference type="SMART" id="SM00388">
    <property type="entry name" value="HisKA"/>
    <property type="match status" value="1"/>
</dbReference>
<dbReference type="InterPro" id="IPR000014">
    <property type="entry name" value="PAS"/>
</dbReference>
<protein>
    <recommendedName>
        <fullName evidence="2">histidine kinase</fullName>
        <ecNumber evidence="2">2.7.13.3</ecNumber>
    </recommendedName>
</protein>
<dbReference type="Gene3D" id="3.40.50.2300">
    <property type="match status" value="2"/>
</dbReference>